<feature type="domain" description="Glycosyltransferase 2-like" evidence="2">
    <location>
        <begin position="9"/>
        <end position="58"/>
    </location>
</feature>
<dbReference type="Pfam" id="PF00535">
    <property type="entry name" value="Glycos_transf_2"/>
    <property type="match status" value="2"/>
</dbReference>
<keyword evidence="3" id="KW-0808">Transferase</keyword>
<keyword evidence="1" id="KW-1133">Transmembrane helix</keyword>
<evidence type="ECO:0000313" key="4">
    <source>
        <dbReference type="Proteomes" id="UP000184432"/>
    </source>
</evidence>
<dbReference type="PANTHER" id="PTHR10859:SF105">
    <property type="entry name" value="DOLICHYL-PHOSPHATE BETA-D-MANNOSYLTRANSFERASE"/>
    <property type="match status" value="1"/>
</dbReference>
<dbReference type="RefSeq" id="WP_073320861.1">
    <property type="nucleotide sequence ID" value="NZ_FQYP01000011.1"/>
</dbReference>
<dbReference type="Proteomes" id="UP000184432">
    <property type="component" value="Unassembled WGS sequence"/>
</dbReference>
<dbReference type="InterPro" id="IPR029044">
    <property type="entry name" value="Nucleotide-diphossugar_trans"/>
</dbReference>
<dbReference type="PANTHER" id="PTHR10859">
    <property type="entry name" value="GLYCOSYL TRANSFERASE"/>
    <property type="match status" value="1"/>
</dbReference>
<dbReference type="AlphaFoldDB" id="A0A1M6KGJ1"/>
<keyword evidence="4" id="KW-1185">Reference proteome</keyword>
<feature type="domain" description="Glycosyltransferase 2-like" evidence="2">
    <location>
        <begin position="103"/>
        <end position="222"/>
    </location>
</feature>
<dbReference type="Gene3D" id="3.90.550.10">
    <property type="entry name" value="Spore Coat Polysaccharide Biosynthesis Protein SpsA, Chain A"/>
    <property type="match status" value="1"/>
</dbReference>
<reference evidence="4" key="1">
    <citation type="submission" date="2016-11" db="EMBL/GenBank/DDBJ databases">
        <authorList>
            <person name="Varghese N."/>
            <person name="Submissions S."/>
        </authorList>
    </citation>
    <scope>NUCLEOTIDE SEQUENCE [LARGE SCALE GENOMIC DNA]</scope>
    <source>
        <strain evidence="4">DSM 22623</strain>
    </source>
</reference>
<evidence type="ECO:0000256" key="1">
    <source>
        <dbReference type="SAM" id="Phobius"/>
    </source>
</evidence>
<dbReference type="CDD" id="cd04179">
    <property type="entry name" value="DPM_DPG-synthase_like"/>
    <property type="match status" value="1"/>
</dbReference>
<keyword evidence="1" id="KW-0812">Transmembrane</keyword>
<proteinExistence type="predicted"/>
<keyword evidence="1" id="KW-0472">Membrane</keyword>
<organism evidence="3 4">
    <name type="scientific">Aquimarina spongiae</name>
    <dbReference type="NCBI Taxonomy" id="570521"/>
    <lineage>
        <taxon>Bacteria</taxon>
        <taxon>Pseudomonadati</taxon>
        <taxon>Bacteroidota</taxon>
        <taxon>Flavobacteriia</taxon>
        <taxon>Flavobacteriales</taxon>
        <taxon>Flavobacteriaceae</taxon>
        <taxon>Aquimarina</taxon>
    </lineage>
</organism>
<dbReference type="SUPFAM" id="SSF53448">
    <property type="entry name" value="Nucleotide-diphospho-sugar transferases"/>
    <property type="match status" value="1"/>
</dbReference>
<feature type="transmembrane region" description="Helical" evidence="1">
    <location>
        <begin position="298"/>
        <end position="318"/>
    </location>
</feature>
<feature type="transmembrane region" description="Helical" evidence="1">
    <location>
        <begin position="338"/>
        <end position="358"/>
    </location>
</feature>
<dbReference type="STRING" id="570521.SAMN04488508_1115"/>
<evidence type="ECO:0000259" key="2">
    <source>
        <dbReference type="Pfam" id="PF00535"/>
    </source>
</evidence>
<protein>
    <submittedName>
        <fullName evidence="3">Glycosyltransferase involved in cell wall bisynthesis</fullName>
    </submittedName>
</protein>
<dbReference type="GO" id="GO:0016740">
    <property type="term" value="F:transferase activity"/>
    <property type="evidence" value="ECO:0007669"/>
    <property type="project" value="UniProtKB-KW"/>
</dbReference>
<dbReference type="GO" id="GO:0006487">
    <property type="term" value="P:protein N-linked glycosylation"/>
    <property type="evidence" value="ECO:0007669"/>
    <property type="project" value="TreeGrafter"/>
</dbReference>
<dbReference type="OrthoDB" id="9810303at2"/>
<accession>A0A1M6KGJ1</accession>
<dbReference type="InterPro" id="IPR001173">
    <property type="entry name" value="Glyco_trans_2-like"/>
</dbReference>
<gene>
    <name evidence="3" type="ORF">SAMN04488508_1115</name>
</gene>
<dbReference type="EMBL" id="FQYP01000011">
    <property type="protein sequence ID" value="SHJ58000.1"/>
    <property type="molecule type" value="Genomic_DNA"/>
</dbReference>
<name>A0A1M6KGJ1_9FLAO</name>
<sequence length="368" mass="41957">MLNNKTIGVVIPCYNEATQISMVLDSMPEFVDRIIIIDDVSTDQTIETVLNYIEANDNSSPLQLSSNLQNEITPTIYNRADIEVHQKNKEEVKRFLPSEVLNKNADKEKVILIKHLKNGGVGAAVATGYKWCKDHDIDCAVVMNGDGQMDPNELESICGPVVYENIDYVKGNRLIHKSAWVIIPRIRFLGNSILSILTKIVSGYWGISDFQSGYTAMSNHALNSIPLYKIYKRYGMPNDVLVKLNIAFCTIREVKIKPVYGVGEQSKLNVAKVTFPILFLLIRSFFTRLHTKYLIRSFHPLFVLYWISFIIAGINTYFLYHLLANFFAPNSKTPTDYLIIFIFLTISGFQSLLFAMWMDIQDNERLSK</sequence>
<evidence type="ECO:0000313" key="3">
    <source>
        <dbReference type="EMBL" id="SHJ58000.1"/>
    </source>
</evidence>